<reference evidence="1 2" key="1">
    <citation type="journal article" date="2019" name="Int. J. Syst. Evol. Microbiol.">
        <title>The Global Catalogue of Microorganisms (GCM) 10K type strain sequencing project: providing services to taxonomists for standard genome sequencing and annotation.</title>
        <authorList>
            <consortium name="The Broad Institute Genomics Platform"/>
            <consortium name="The Broad Institute Genome Sequencing Center for Infectious Disease"/>
            <person name="Wu L."/>
            <person name="Ma J."/>
        </authorList>
    </citation>
    <scope>NUCLEOTIDE SEQUENCE [LARGE SCALE GENOMIC DNA]</scope>
    <source>
        <strain evidence="1 2">JCM 4788</strain>
    </source>
</reference>
<dbReference type="EMBL" id="BAAABX010000006">
    <property type="protein sequence ID" value="GAA0388158.1"/>
    <property type="molecule type" value="Genomic_DNA"/>
</dbReference>
<gene>
    <name evidence="1" type="ORF">GCM10010357_06110</name>
</gene>
<evidence type="ECO:0000313" key="1">
    <source>
        <dbReference type="EMBL" id="GAA0388158.1"/>
    </source>
</evidence>
<proteinExistence type="predicted"/>
<comment type="caution">
    <text evidence="1">The sequence shown here is derived from an EMBL/GenBank/DDBJ whole genome shotgun (WGS) entry which is preliminary data.</text>
</comment>
<protein>
    <submittedName>
        <fullName evidence="1">AAA family ATPase</fullName>
    </submittedName>
</protein>
<dbReference type="Pfam" id="PF13671">
    <property type="entry name" value="AAA_33"/>
    <property type="match status" value="1"/>
</dbReference>
<sequence length="215" mass="22597">MRTDVEAEVSGAGAPVRDMRAGPALRELRYRTGDLLVVSGLPGSGKSTLIRRLAPAPDGRGEPVRRVDSQDTRARLERRLPARLPYGLYRPLVRAVHYVGLRGALRSGASVVVHDCGRAGWVRRWLAREARRRGTDLHVLLLAVAPGTALAGQRARGRTVSAPAFARHRGAMERLVAAAAGGRAPAGAASVVLLDRASADALGSVVFGGPGPGTS</sequence>
<organism evidence="1 2">
    <name type="scientific">Streptomyces luteireticuli</name>
    <dbReference type="NCBI Taxonomy" id="173858"/>
    <lineage>
        <taxon>Bacteria</taxon>
        <taxon>Bacillati</taxon>
        <taxon>Actinomycetota</taxon>
        <taxon>Actinomycetes</taxon>
        <taxon>Kitasatosporales</taxon>
        <taxon>Streptomycetaceae</taxon>
        <taxon>Streptomyces</taxon>
    </lineage>
</organism>
<dbReference type="Gene3D" id="3.40.50.300">
    <property type="entry name" value="P-loop containing nucleotide triphosphate hydrolases"/>
    <property type="match status" value="1"/>
</dbReference>
<name>A0ABN0Y9N6_9ACTN</name>
<dbReference type="Proteomes" id="UP001500879">
    <property type="component" value="Unassembled WGS sequence"/>
</dbReference>
<evidence type="ECO:0000313" key="2">
    <source>
        <dbReference type="Proteomes" id="UP001500879"/>
    </source>
</evidence>
<dbReference type="InterPro" id="IPR027417">
    <property type="entry name" value="P-loop_NTPase"/>
</dbReference>
<keyword evidence="2" id="KW-1185">Reference proteome</keyword>
<dbReference type="RefSeq" id="WP_425543467.1">
    <property type="nucleotide sequence ID" value="NZ_BAAABX010000006.1"/>
</dbReference>
<dbReference type="SUPFAM" id="SSF52540">
    <property type="entry name" value="P-loop containing nucleoside triphosphate hydrolases"/>
    <property type="match status" value="1"/>
</dbReference>
<accession>A0ABN0Y9N6</accession>